<gene>
    <name evidence="3" type="ORF">PIQ37_20365</name>
</gene>
<feature type="chain" id="PRO_5045177269" evidence="2">
    <location>
        <begin position="29"/>
        <end position="137"/>
    </location>
</feature>
<dbReference type="RefSeq" id="WP_342074863.1">
    <property type="nucleotide sequence ID" value="NZ_JAQJCQ010000029.1"/>
</dbReference>
<sequence>MSVPTFAVLLRLLLCLSLLLNGTAAAMAMPGMATHGTSTHDTAAAVASAAPAHAAMPCHDAPPPPPAEHDGHCHDHAGKHGGCGGMAGCQCPHAQPLPALLAMPLALPRMPRTLVATASQTAHGAPGLPRLERPPSA</sequence>
<accession>A0ABU9LG30</accession>
<reference evidence="3 4" key="1">
    <citation type="journal article" date="2024" name="FEMS Microbiol. Lett.">
        <title>Xanthomonas protegens sp. nov., a novel rice seed-associated bacterium, provides in vivo protection against X. oryzae pv. oryzae, the bacterial leaf blight pathogen.</title>
        <authorList>
            <person name="Rana R."/>
            <person name="Sharma A."/>
            <person name="Madhavan V.N."/>
            <person name="Korpole S."/>
            <person name="Sonti R.V."/>
            <person name="Patel H.K."/>
            <person name="Patil P.B."/>
        </authorList>
    </citation>
    <scope>NUCLEOTIDE SEQUENCE [LARGE SCALE GENOMIC DNA]</scope>
    <source>
        <strain evidence="3 4">PPL118</strain>
    </source>
</reference>
<dbReference type="InterPro" id="IPR048034">
    <property type="entry name" value="CopL-like"/>
</dbReference>
<protein>
    <submittedName>
        <fullName evidence="3">CopL family metal-binding regulatory protein</fullName>
    </submittedName>
</protein>
<evidence type="ECO:0000313" key="4">
    <source>
        <dbReference type="Proteomes" id="UP001486626"/>
    </source>
</evidence>
<evidence type="ECO:0000256" key="1">
    <source>
        <dbReference type="SAM" id="MobiDB-lite"/>
    </source>
</evidence>
<name>A0ABU9LG30_9XANT</name>
<proteinExistence type="predicted"/>
<keyword evidence="2" id="KW-0732">Signal</keyword>
<comment type="caution">
    <text evidence="3">The sequence shown here is derived from an EMBL/GenBank/DDBJ whole genome shotgun (WGS) entry which is preliminary data.</text>
</comment>
<dbReference type="Proteomes" id="UP001486626">
    <property type="component" value="Unassembled WGS sequence"/>
</dbReference>
<keyword evidence="4" id="KW-1185">Reference proteome</keyword>
<dbReference type="NCBIfam" id="NF033807">
    <property type="entry name" value="CopL_fam"/>
    <property type="match status" value="1"/>
</dbReference>
<feature type="signal peptide" evidence="2">
    <location>
        <begin position="1"/>
        <end position="28"/>
    </location>
</feature>
<organism evidence="3 4">
    <name type="scientific">Xanthomonas protegens</name>
    <dbReference type="NCBI Taxonomy" id="3380705"/>
    <lineage>
        <taxon>Bacteria</taxon>
        <taxon>Pseudomonadati</taxon>
        <taxon>Pseudomonadota</taxon>
        <taxon>Gammaproteobacteria</taxon>
        <taxon>Lysobacterales</taxon>
        <taxon>Lysobacteraceae</taxon>
        <taxon>Xanthomonas</taxon>
    </lineage>
</organism>
<feature type="region of interest" description="Disordered" evidence="1">
    <location>
        <begin position="117"/>
        <end position="137"/>
    </location>
</feature>
<evidence type="ECO:0000313" key="3">
    <source>
        <dbReference type="EMBL" id="MEL4893779.1"/>
    </source>
</evidence>
<dbReference type="EMBL" id="JAQJCQ010000029">
    <property type="protein sequence ID" value="MEL4893779.1"/>
    <property type="molecule type" value="Genomic_DNA"/>
</dbReference>
<evidence type="ECO:0000256" key="2">
    <source>
        <dbReference type="SAM" id="SignalP"/>
    </source>
</evidence>